<feature type="compositionally biased region" description="Polar residues" evidence="1">
    <location>
        <begin position="12"/>
        <end position="24"/>
    </location>
</feature>
<evidence type="ECO:0000313" key="3">
    <source>
        <dbReference type="EMBL" id="XCI78057.1"/>
    </source>
</evidence>
<dbReference type="InterPro" id="IPR054075">
    <property type="entry name" value="Gp53-like_C"/>
</dbReference>
<evidence type="ECO:0000256" key="1">
    <source>
        <dbReference type="SAM" id="MobiDB-lite"/>
    </source>
</evidence>
<feature type="region of interest" description="Disordered" evidence="1">
    <location>
        <begin position="1"/>
        <end position="24"/>
    </location>
</feature>
<organism evidence="3">
    <name type="scientific">Klebsiella phage FKP3</name>
    <dbReference type="NCBI Taxonomy" id="3231233"/>
    <lineage>
        <taxon>Viruses</taxon>
        <taxon>Duplodnaviria</taxon>
        <taxon>Heunggongvirae</taxon>
        <taxon>Uroviricota</taxon>
        <taxon>Caudoviricetes</taxon>
        <taxon>Stephanstirmvirinae</taxon>
        <taxon>Justusliebigvirus</taxon>
    </lineage>
</organism>
<accession>A0AAU8HZJ9</accession>
<dbReference type="Pfam" id="PF21882">
    <property type="entry name" value="Gp53-like_C"/>
    <property type="match status" value="1"/>
</dbReference>
<proteinExistence type="predicted"/>
<dbReference type="Gene3D" id="2.60.40.3940">
    <property type="match status" value="1"/>
</dbReference>
<evidence type="ECO:0000259" key="2">
    <source>
        <dbReference type="Pfam" id="PF21882"/>
    </source>
</evidence>
<protein>
    <submittedName>
        <fullName evidence="3">Tail fiber protein</fullName>
    </submittedName>
</protein>
<feature type="domain" description="Putative tail fiber protein gp53-like C-terminal" evidence="2">
    <location>
        <begin position="254"/>
        <end position="346"/>
    </location>
</feature>
<name>A0AAU8HZJ9_9CAUD</name>
<sequence length="346" mass="37256">MAKPEFYPDWATTDTTLPSTGNTNKVRPKQVLREVGVDYGQLLTAEETNWLFNNTGQWVRYLADEYLDTIPLTYLPKNGTQLSFTGDITGTATWTGNNTTSVVLQSATLNAATSNPTVNTLVKRDSGGGFGALQNFYGYAPAGQNFDYRIYDQANSNVQKGSFAWDRSAGVITVYKGTSTAKTAEVILYDGRVELTSPRSISTQGTNSADLTRKDYVDSQISSNISTLNSTLRSYIDSKSTASFAANGYWKDVNTGTIIQWGTATLPTTSGDAQTSVGVTFPITFPNAVYSISANPKLSQMNTSTGNITVLACVKGTTTGFSLVGDSNSGQDFSIAQPCYWIAIGR</sequence>
<reference evidence="3" key="1">
    <citation type="submission" date="2024-06" db="EMBL/GenBank/DDBJ databases">
        <title>High activity and specificity of bacteriophage cocktails against carbapenem-resistant Klebsiella pneumoniae belonging to high-risk clones CG258 and ST307.</title>
        <authorList>
            <person name="Jimenez Quiceno J."/>
            <person name="Salazar Ospina L."/>
            <person name="Tellez Carrasquilla S."/>
        </authorList>
    </citation>
    <scope>NUCLEOTIDE SEQUENCE</scope>
</reference>
<dbReference type="EMBL" id="PP895363">
    <property type="protein sequence ID" value="XCI78057.1"/>
    <property type="molecule type" value="Genomic_DNA"/>
</dbReference>